<keyword evidence="2" id="KW-0540">Nuclease</keyword>
<dbReference type="Pfam" id="PF03372">
    <property type="entry name" value="Exo_endo_phos"/>
    <property type="match status" value="1"/>
</dbReference>
<dbReference type="GO" id="GO:0004527">
    <property type="term" value="F:exonuclease activity"/>
    <property type="evidence" value="ECO:0007669"/>
    <property type="project" value="UniProtKB-KW"/>
</dbReference>
<gene>
    <name evidence="2" type="ORF">SAMN05877838_3313</name>
</gene>
<protein>
    <submittedName>
        <fullName evidence="2">Endonuclease/exonuclease/phosphatase family protein</fullName>
    </submittedName>
</protein>
<dbReference type="InterPro" id="IPR005135">
    <property type="entry name" value="Endo/exonuclease/phosphatase"/>
</dbReference>
<evidence type="ECO:0000313" key="2">
    <source>
        <dbReference type="EMBL" id="SOE18390.1"/>
    </source>
</evidence>
<organism evidence="2 3">
    <name type="scientific">Hoeflea halophila</name>
    <dbReference type="NCBI Taxonomy" id="714899"/>
    <lineage>
        <taxon>Bacteria</taxon>
        <taxon>Pseudomonadati</taxon>
        <taxon>Pseudomonadota</taxon>
        <taxon>Alphaproteobacteria</taxon>
        <taxon>Hyphomicrobiales</taxon>
        <taxon>Rhizobiaceae</taxon>
        <taxon>Hoeflea</taxon>
    </lineage>
</organism>
<sequence>MTFISSIRYIKPDEHRAFVAERLKALKAQLNADIHARTDGGSLRLATWNIMHFSDGGAYDRSTESLLYIAEIIDHFDLVAIQEVNHDLRKFELLMQRYLGGDWDYILTDASGNRERLAFVYRRAKVRFLREAGEIVLPEGQEIVAPDQQNATRKLQFARTPFAVTFQSGWFRFKLCTVHIYYGKSADSSPEMELRRAEIEKIAKFLADMQKAEKRSAGSDANMILLGDFNIISPEHRTMKALLDAGFVTTEGIRDAATSLSGKHHYDQIVFKLAERRVKLGASGVLDIFDSVYRSEDAQHYATSSAIKKISHGRDGTPRGEDKAINYFRRYYRKHQLSDHNLLWCEIRTDFSDHYLDAVAAGEDPRAM</sequence>
<dbReference type="Proteomes" id="UP000219465">
    <property type="component" value="Unassembled WGS sequence"/>
</dbReference>
<feature type="domain" description="Endonuclease/exonuclease/phosphatase" evidence="1">
    <location>
        <begin position="46"/>
        <end position="238"/>
    </location>
</feature>
<dbReference type="AlphaFoldDB" id="A0A286IE47"/>
<dbReference type="RefSeq" id="WP_179759094.1">
    <property type="nucleotide sequence ID" value="NZ_OCPC01000005.1"/>
</dbReference>
<proteinExistence type="predicted"/>
<dbReference type="SUPFAM" id="SSF56219">
    <property type="entry name" value="DNase I-like"/>
    <property type="match status" value="1"/>
</dbReference>
<name>A0A286IE47_9HYPH</name>
<dbReference type="EMBL" id="OCPC01000005">
    <property type="protein sequence ID" value="SOE18390.1"/>
    <property type="molecule type" value="Genomic_DNA"/>
</dbReference>
<keyword evidence="3" id="KW-1185">Reference proteome</keyword>
<evidence type="ECO:0000313" key="3">
    <source>
        <dbReference type="Proteomes" id="UP000219465"/>
    </source>
</evidence>
<dbReference type="Gene3D" id="3.60.10.10">
    <property type="entry name" value="Endonuclease/exonuclease/phosphatase"/>
    <property type="match status" value="1"/>
</dbReference>
<evidence type="ECO:0000259" key="1">
    <source>
        <dbReference type="Pfam" id="PF03372"/>
    </source>
</evidence>
<dbReference type="CDD" id="cd10283">
    <property type="entry name" value="MnuA_DNase1-like"/>
    <property type="match status" value="1"/>
</dbReference>
<dbReference type="PANTHER" id="PTHR11371">
    <property type="entry name" value="DEOXYRIBONUCLEASE"/>
    <property type="match status" value="1"/>
</dbReference>
<dbReference type="PANTHER" id="PTHR11371:SF31">
    <property type="entry name" value="EXTRACELLULAR NUCLEASE"/>
    <property type="match status" value="1"/>
</dbReference>
<accession>A0A286IE47</accession>
<keyword evidence="2" id="KW-0269">Exonuclease</keyword>
<dbReference type="GO" id="GO:0004519">
    <property type="term" value="F:endonuclease activity"/>
    <property type="evidence" value="ECO:0007669"/>
    <property type="project" value="UniProtKB-KW"/>
</dbReference>
<reference evidence="3" key="1">
    <citation type="submission" date="2017-08" db="EMBL/GenBank/DDBJ databases">
        <authorList>
            <person name="Varghese N."/>
            <person name="Submissions S."/>
        </authorList>
    </citation>
    <scope>NUCLEOTIDE SEQUENCE [LARGE SCALE GENOMIC DNA]</scope>
    <source>
        <strain evidence="3">KCTC 23107</strain>
    </source>
</reference>
<keyword evidence="2" id="KW-0255">Endonuclease</keyword>
<dbReference type="InterPro" id="IPR036691">
    <property type="entry name" value="Endo/exonu/phosph_ase_sf"/>
</dbReference>
<keyword evidence="2" id="KW-0378">Hydrolase</keyword>